<accession>A0A2A5CCV1</accession>
<feature type="compositionally biased region" description="Polar residues" evidence="4">
    <location>
        <begin position="149"/>
        <end position="184"/>
    </location>
</feature>
<dbReference type="AlphaFoldDB" id="A0A2A5CCV1"/>
<proteinExistence type="predicted"/>
<evidence type="ECO:0000256" key="2">
    <source>
        <dbReference type="ARBA" id="ARBA00022803"/>
    </source>
</evidence>
<dbReference type="SMART" id="SM00028">
    <property type="entry name" value="TPR"/>
    <property type="match status" value="1"/>
</dbReference>
<dbReference type="PROSITE" id="PS50005">
    <property type="entry name" value="TPR"/>
    <property type="match status" value="1"/>
</dbReference>
<dbReference type="InterPro" id="IPR013105">
    <property type="entry name" value="TPR_2"/>
</dbReference>
<evidence type="ECO:0000256" key="3">
    <source>
        <dbReference type="PROSITE-ProRule" id="PRU00339"/>
    </source>
</evidence>
<evidence type="ECO:0000256" key="1">
    <source>
        <dbReference type="ARBA" id="ARBA00022737"/>
    </source>
</evidence>
<dbReference type="Pfam" id="PF07719">
    <property type="entry name" value="TPR_2"/>
    <property type="match status" value="1"/>
</dbReference>
<evidence type="ECO:0000256" key="4">
    <source>
        <dbReference type="SAM" id="MobiDB-lite"/>
    </source>
</evidence>
<keyword evidence="1" id="KW-0677">Repeat</keyword>
<protein>
    <submittedName>
        <fullName evidence="5">Uncharacterized protein</fullName>
    </submittedName>
</protein>
<sequence>MSFSLTSPVFAWEWSGFWSNTNQQAKQAFSQENYQGAVFLFENIAWRAAANYRQGNYEAALTDLAELYDIDSLYNRGNALAKLYRLNEAIDIYRRVLNIDPEHQAATENLEIVAALQARLTDDPGTDLEMEREEGEEAEAPNTEESQEITGATNGQENAQNQKDTSESISQQESQNADGNTGNSHLEDPESAEEQEFSAALEQELSLQQWLGRIKDDPGTLLKNKFELQRKTEGELEIDLLALESNQQLW</sequence>
<dbReference type="SUPFAM" id="SSF48452">
    <property type="entry name" value="TPR-like"/>
    <property type="match status" value="1"/>
</dbReference>
<feature type="compositionally biased region" description="Acidic residues" evidence="4">
    <location>
        <begin position="124"/>
        <end position="139"/>
    </location>
</feature>
<feature type="repeat" description="TPR" evidence="3">
    <location>
        <begin position="70"/>
        <end position="103"/>
    </location>
</feature>
<evidence type="ECO:0000313" key="5">
    <source>
        <dbReference type="EMBL" id="PCJ41196.1"/>
    </source>
</evidence>
<dbReference type="InterPro" id="IPR019734">
    <property type="entry name" value="TPR_rpt"/>
</dbReference>
<dbReference type="Gene3D" id="1.25.40.10">
    <property type="entry name" value="Tetratricopeptide repeat domain"/>
    <property type="match status" value="1"/>
</dbReference>
<dbReference type="InterPro" id="IPR011990">
    <property type="entry name" value="TPR-like_helical_dom_sf"/>
</dbReference>
<name>A0A2A5CCV1_9GAMM</name>
<gene>
    <name evidence="5" type="ORF">COA71_09140</name>
</gene>
<organism evidence="5 6">
    <name type="scientific">SAR86 cluster bacterium</name>
    <dbReference type="NCBI Taxonomy" id="2030880"/>
    <lineage>
        <taxon>Bacteria</taxon>
        <taxon>Pseudomonadati</taxon>
        <taxon>Pseudomonadota</taxon>
        <taxon>Gammaproteobacteria</taxon>
        <taxon>SAR86 cluster</taxon>
    </lineage>
</organism>
<dbReference type="PROSITE" id="PS50293">
    <property type="entry name" value="TPR_REGION"/>
    <property type="match status" value="1"/>
</dbReference>
<keyword evidence="2 3" id="KW-0802">TPR repeat</keyword>
<dbReference type="Proteomes" id="UP000228987">
    <property type="component" value="Unassembled WGS sequence"/>
</dbReference>
<dbReference type="EMBL" id="NVWI01000006">
    <property type="protein sequence ID" value="PCJ41196.1"/>
    <property type="molecule type" value="Genomic_DNA"/>
</dbReference>
<reference evidence="6" key="1">
    <citation type="submission" date="2017-08" db="EMBL/GenBank/DDBJ databases">
        <title>A dynamic microbial community with high functional redundancy inhabits the cold, oxic subseafloor aquifer.</title>
        <authorList>
            <person name="Tully B.J."/>
            <person name="Wheat C.G."/>
            <person name="Glazer B.T."/>
            <person name="Huber J.A."/>
        </authorList>
    </citation>
    <scope>NUCLEOTIDE SEQUENCE [LARGE SCALE GENOMIC DNA]</scope>
</reference>
<feature type="region of interest" description="Disordered" evidence="4">
    <location>
        <begin position="124"/>
        <end position="199"/>
    </location>
</feature>
<comment type="caution">
    <text evidence="5">The sequence shown here is derived from an EMBL/GenBank/DDBJ whole genome shotgun (WGS) entry which is preliminary data.</text>
</comment>
<evidence type="ECO:0000313" key="6">
    <source>
        <dbReference type="Proteomes" id="UP000228987"/>
    </source>
</evidence>